<dbReference type="SUPFAM" id="SSF56112">
    <property type="entry name" value="Protein kinase-like (PK-like)"/>
    <property type="match status" value="1"/>
</dbReference>
<dbReference type="Proteomes" id="UP000243342">
    <property type="component" value="Unassembled WGS sequence"/>
</dbReference>
<dbReference type="Pfam" id="PF13360">
    <property type="entry name" value="PQQ_2"/>
    <property type="match status" value="1"/>
</dbReference>
<evidence type="ECO:0000256" key="4">
    <source>
        <dbReference type="ARBA" id="ARBA00022777"/>
    </source>
</evidence>
<evidence type="ECO:0000313" key="8">
    <source>
        <dbReference type="EMBL" id="OIV38044.1"/>
    </source>
</evidence>
<dbReference type="Gene3D" id="2.40.128.630">
    <property type="match status" value="1"/>
</dbReference>
<dbReference type="InterPro" id="IPR050660">
    <property type="entry name" value="NEK_Ser/Thr_kinase"/>
</dbReference>
<evidence type="ECO:0000256" key="3">
    <source>
        <dbReference type="ARBA" id="ARBA00022741"/>
    </source>
</evidence>
<proteinExistence type="predicted"/>
<evidence type="ECO:0000256" key="2">
    <source>
        <dbReference type="ARBA" id="ARBA00022679"/>
    </source>
</evidence>
<evidence type="ECO:0000259" key="7">
    <source>
        <dbReference type="PROSITE" id="PS50011"/>
    </source>
</evidence>
<dbReference type="STRING" id="1428644.BIV57_07710"/>
<feature type="compositionally biased region" description="Low complexity" evidence="6">
    <location>
        <begin position="167"/>
        <end position="179"/>
    </location>
</feature>
<dbReference type="InterPro" id="IPR015943">
    <property type="entry name" value="WD40/YVTN_repeat-like_dom_sf"/>
</dbReference>
<organism evidence="8 9">
    <name type="scientific">Mangrovactinospora gilvigrisea</name>
    <dbReference type="NCBI Taxonomy" id="1428644"/>
    <lineage>
        <taxon>Bacteria</taxon>
        <taxon>Bacillati</taxon>
        <taxon>Actinomycetota</taxon>
        <taxon>Actinomycetes</taxon>
        <taxon>Kitasatosporales</taxon>
        <taxon>Streptomycetaceae</taxon>
        <taxon>Mangrovactinospora</taxon>
    </lineage>
</organism>
<keyword evidence="5" id="KW-0067">ATP-binding</keyword>
<dbReference type="InterPro" id="IPR002372">
    <property type="entry name" value="PQQ_rpt_dom"/>
</dbReference>
<accession>A0A1J7C936</accession>
<keyword evidence="9" id="KW-1185">Reference proteome</keyword>
<gene>
    <name evidence="8" type="ORF">BIV57_07710</name>
</gene>
<dbReference type="PANTHER" id="PTHR43671">
    <property type="entry name" value="SERINE/THREONINE-PROTEIN KINASE NEK"/>
    <property type="match status" value="1"/>
</dbReference>
<evidence type="ECO:0000256" key="5">
    <source>
        <dbReference type="ARBA" id="ARBA00022840"/>
    </source>
</evidence>
<dbReference type="OrthoDB" id="9762169at2"/>
<feature type="domain" description="Protein kinase" evidence="7">
    <location>
        <begin position="1"/>
        <end position="128"/>
    </location>
</feature>
<dbReference type="PANTHER" id="PTHR43671:SF13">
    <property type="entry name" value="SERINE_THREONINE-PROTEIN KINASE NEK2"/>
    <property type="match status" value="1"/>
</dbReference>
<dbReference type="AlphaFoldDB" id="A0A1J7C936"/>
<dbReference type="GO" id="GO:0004674">
    <property type="term" value="F:protein serine/threonine kinase activity"/>
    <property type="evidence" value="ECO:0007669"/>
    <property type="project" value="UniProtKB-EC"/>
</dbReference>
<keyword evidence="4" id="KW-0418">Kinase</keyword>
<name>A0A1J7C936_9ACTN</name>
<dbReference type="InterPro" id="IPR011009">
    <property type="entry name" value="Kinase-like_dom_sf"/>
</dbReference>
<feature type="compositionally biased region" description="Pro residues" evidence="6">
    <location>
        <begin position="196"/>
        <end position="206"/>
    </location>
</feature>
<feature type="region of interest" description="Disordered" evidence="6">
    <location>
        <begin position="167"/>
        <end position="215"/>
    </location>
</feature>
<reference evidence="8 9" key="1">
    <citation type="submission" date="2016-10" db="EMBL/GenBank/DDBJ databases">
        <title>Genome sequence of Streptomyces gilvigriseus MUSC 26.</title>
        <authorList>
            <person name="Lee L.-H."/>
            <person name="Ser H.-L."/>
        </authorList>
    </citation>
    <scope>NUCLEOTIDE SEQUENCE [LARGE SCALE GENOMIC DNA]</scope>
    <source>
        <strain evidence="8 9">MUSC 26</strain>
    </source>
</reference>
<dbReference type="EMBL" id="MLCF01000032">
    <property type="protein sequence ID" value="OIV38044.1"/>
    <property type="molecule type" value="Genomic_DNA"/>
</dbReference>
<protein>
    <recommendedName>
        <fullName evidence="1">non-specific serine/threonine protein kinase</fullName>
        <ecNumber evidence="1">2.7.11.1</ecNumber>
    </recommendedName>
</protein>
<feature type="non-terminal residue" evidence="8">
    <location>
        <position position="1"/>
    </location>
</feature>
<dbReference type="InterPro" id="IPR000719">
    <property type="entry name" value="Prot_kinase_dom"/>
</dbReference>
<dbReference type="EC" id="2.7.11.1" evidence="1"/>
<dbReference type="Pfam" id="PF00069">
    <property type="entry name" value="Pkinase"/>
    <property type="match status" value="1"/>
</dbReference>
<evidence type="ECO:0000256" key="6">
    <source>
        <dbReference type="SAM" id="MobiDB-lite"/>
    </source>
</evidence>
<dbReference type="RefSeq" id="WP_071655961.1">
    <property type="nucleotide sequence ID" value="NZ_MLCF01000032.1"/>
</dbReference>
<dbReference type="PROSITE" id="PS50011">
    <property type="entry name" value="PROTEIN_KINASE_DOM"/>
    <property type="match status" value="1"/>
</dbReference>
<dbReference type="Gene3D" id="2.130.10.10">
    <property type="entry name" value="YVTN repeat-like/Quinoprotein amine dehydrogenase"/>
    <property type="match status" value="1"/>
</dbReference>
<evidence type="ECO:0000256" key="1">
    <source>
        <dbReference type="ARBA" id="ARBA00012513"/>
    </source>
</evidence>
<dbReference type="InterPro" id="IPR011047">
    <property type="entry name" value="Quinoprotein_ADH-like_sf"/>
</dbReference>
<dbReference type="SUPFAM" id="SSF50998">
    <property type="entry name" value="Quinoprotein alcohol dehydrogenase-like"/>
    <property type="match status" value="1"/>
</dbReference>
<keyword evidence="3" id="KW-0547">Nucleotide-binding</keyword>
<dbReference type="GO" id="GO:0005524">
    <property type="term" value="F:ATP binding"/>
    <property type="evidence" value="ECO:0007669"/>
    <property type="project" value="UniProtKB-KW"/>
</dbReference>
<sequence>DGPRVIDFGIARALDETALTVSGQVIGTPGFLSPEQARGHAIGPGADQFCLGLILAHACSGTHPFGVGRLPQMLYRIVYEAADLSAVPDGLRPTVAALLARAPEERPGPEQVLAQLQVDASDGDEPWLPPAFLDLVLDRMRLRMAGVPEATAPEAVAAPAAAVGFGPPEYPAPEAEAVPVPEPEPEPERQLRAAPAPEPEPAPGPAPAAERPPRVTRRAVMTAALAGAAGISGFAAWRLTAAGASDAGSSGGSAVDRAADVTPAAAAPAHAWDVALPAVGALAVSGDTVLVGHAKGLDAVRISARKTAWSATLRTGGAVSSLAVSGGRAYIGTMAGEMVAADVRTGRQLWKHRMVDPVEVFAVAPTSDAVYFGCADGFVHCFGLAPSIGSDGMAMERYMATLHGNATGLSPAPGGVYVADYHADAPNEDALWLVRGMNTLSREFQPGGDGMYALDRSGPDRMLVGTGRALTLLDLGTMQPAAEWKRSFATDGAAQRIAVSGGTAFVGTPHSVAAVALADGTGRWKAPHAVGAGGALALCPLGGVVCVGGRSALISVDARSGAALGRYPLAGPVAALDAAGGALYAGHGGGLSAFRAA</sequence>
<comment type="caution">
    <text evidence="8">The sequence shown here is derived from an EMBL/GenBank/DDBJ whole genome shotgun (WGS) entry which is preliminary data.</text>
</comment>
<keyword evidence="2" id="KW-0808">Transferase</keyword>
<dbReference type="Gene3D" id="1.10.510.10">
    <property type="entry name" value="Transferase(Phosphotransferase) domain 1"/>
    <property type="match status" value="1"/>
</dbReference>
<evidence type="ECO:0000313" key="9">
    <source>
        <dbReference type="Proteomes" id="UP000243342"/>
    </source>
</evidence>